<dbReference type="GO" id="GO:0005886">
    <property type="term" value="C:plasma membrane"/>
    <property type="evidence" value="ECO:0007669"/>
    <property type="project" value="UniProtKB-SubCell"/>
</dbReference>
<feature type="transmembrane region" description="Helical" evidence="10">
    <location>
        <begin position="818"/>
        <end position="840"/>
    </location>
</feature>
<evidence type="ECO:0000256" key="1">
    <source>
        <dbReference type="ARBA" id="ARBA00004651"/>
    </source>
</evidence>
<evidence type="ECO:0000256" key="4">
    <source>
        <dbReference type="ARBA" id="ARBA00022692"/>
    </source>
</evidence>
<keyword evidence="8" id="KW-0675">Receptor</keyword>
<keyword evidence="5" id="KW-0552">Olfaction</keyword>
<evidence type="ECO:0000256" key="9">
    <source>
        <dbReference type="ARBA" id="ARBA00023224"/>
    </source>
</evidence>
<dbReference type="AlphaFoldDB" id="A0A6P3XQI3"/>
<accession>A0A6P3XQI3</accession>
<feature type="transmembrane region" description="Helical" evidence="10">
    <location>
        <begin position="396"/>
        <end position="414"/>
    </location>
</feature>
<dbReference type="GO" id="GO:0007165">
    <property type="term" value="P:signal transduction"/>
    <property type="evidence" value="ECO:0007669"/>
    <property type="project" value="UniProtKB-KW"/>
</dbReference>
<feature type="transmembrane region" description="Helical" evidence="10">
    <location>
        <begin position="457"/>
        <end position="477"/>
    </location>
</feature>
<keyword evidence="9" id="KW-0807">Transducer</keyword>
<evidence type="ECO:0000256" key="10">
    <source>
        <dbReference type="SAM" id="Phobius"/>
    </source>
</evidence>
<evidence type="ECO:0000313" key="11">
    <source>
        <dbReference type="Proteomes" id="UP000515204"/>
    </source>
</evidence>
<feature type="transmembrane region" description="Helical" evidence="10">
    <location>
        <begin position="295"/>
        <end position="315"/>
    </location>
</feature>
<dbReference type="GO" id="GO:0005549">
    <property type="term" value="F:odorant binding"/>
    <property type="evidence" value="ECO:0007669"/>
    <property type="project" value="InterPro"/>
</dbReference>
<feature type="transmembrane region" description="Helical" evidence="10">
    <location>
        <begin position="588"/>
        <end position="609"/>
    </location>
</feature>
<dbReference type="RefSeq" id="XP_014480183.1">
    <property type="nucleotide sequence ID" value="XM_014624697.1"/>
</dbReference>
<name>A0A6P3XQI3_DINQU</name>
<dbReference type="Proteomes" id="UP000515204">
    <property type="component" value="Unplaced"/>
</dbReference>
<feature type="transmembrane region" description="Helical" evidence="10">
    <location>
        <begin position="951"/>
        <end position="972"/>
    </location>
</feature>
<dbReference type="PANTHER" id="PTHR21137:SF35">
    <property type="entry name" value="ODORANT RECEPTOR 19A-RELATED"/>
    <property type="match status" value="1"/>
</dbReference>
<evidence type="ECO:0000256" key="7">
    <source>
        <dbReference type="ARBA" id="ARBA00023136"/>
    </source>
</evidence>
<keyword evidence="11" id="KW-1185">Reference proteome</keyword>
<proteinExistence type="predicted"/>
<protein>
    <submittedName>
        <fullName evidence="12">Uncharacterized protein LOC106747303</fullName>
    </submittedName>
</protein>
<feature type="transmembrane region" description="Helical" evidence="10">
    <location>
        <begin position="984"/>
        <end position="1004"/>
    </location>
</feature>
<feature type="transmembrane region" description="Helical" evidence="10">
    <location>
        <begin position="25"/>
        <end position="47"/>
    </location>
</feature>
<evidence type="ECO:0000256" key="8">
    <source>
        <dbReference type="ARBA" id="ARBA00023170"/>
    </source>
</evidence>
<dbReference type="GeneID" id="106747303"/>
<dbReference type="KEGG" id="dqu:106747303"/>
<feature type="transmembrane region" description="Helical" evidence="10">
    <location>
        <begin position="262"/>
        <end position="283"/>
    </location>
</feature>
<keyword evidence="6 10" id="KW-1133">Transmembrane helix</keyword>
<feature type="transmembrane region" description="Helical" evidence="10">
    <location>
        <begin position="358"/>
        <end position="376"/>
    </location>
</feature>
<evidence type="ECO:0000313" key="12">
    <source>
        <dbReference type="RefSeq" id="XP_014480183.1"/>
    </source>
</evidence>
<feature type="transmembrane region" description="Helical" evidence="10">
    <location>
        <begin position="621"/>
        <end position="641"/>
    </location>
</feature>
<gene>
    <name evidence="12" type="primary">LOC106747303</name>
</gene>
<keyword evidence="2" id="KW-1003">Cell membrane</keyword>
<dbReference type="InterPro" id="IPR004117">
    <property type="entry name" value="7tm6_olfct_rcpt"/>
</dbReference>
<dbReference type="GO" id="GO:0004984">
    <property type="term" value="F:olfactory receptor activity"/>
    <property type="evidence" value="ECO:0007669"/>
    <property type="project" value="InterPro"/>
</dbReference>
<feature type="transmembrane region" description="Helical" evidence="10">
    <location>
        <begin position="130"/>
        <end position="151"/>
    </location>
</feature>
<keyword evidence="4 10" id="KW-0812">Transmembrane</keyword>
<sequence length="1080" mass="126106">MDLLPLNFYVLRFCGVWEERKESNLILRLVSFCYRYTVVILIYHFTVSEIIELVRIRNNIEELTECLFLALTYLSLCLKYLNFLVRQFEVRALLDCFRAKSSMRLAESLISCFSNSIFAMMYTVNEAKRIIWFYMILCQVTALFLLVMPLLATDERRLPFKVYMPYSIAALLPYVLTYLQQVAALIYGVFLNTSFDCLVYGLIIHTCGQIELMCHRMTETFACLREDKIEPRKIDAIENLAIAECVNHHISVHNIIFKIQSLFVWTITVLFLFSLVTLCTSIYQMSKKEMFSPEFFTFIMYLGSMSFQAFSYCWYGNELDLKNKSVANAIYVSNWTAVSAKQRKSLVLVMMMSQRGRILSFYGIFGMILNTFTWILKTSYSAFNLLQQASSYIDELTEVLFVTLTYLSLCLKYLNFLVRQFEMRALLDCFRAKVCQPRNSAEESILKQYNRKAKQTTWFFLIICQVTGLFLLAMPLWAIEERRLPLKAYVPYSIAALGPYVLTYLQQVAVLIYGIMLNSTFDSLVYGLIIQTCGQIELMCHRMTETFMCLRENKIERREIDVIENLAIAECVSHHISVYNIIYKIQSLFMWTIAVLFLFSLVTLCTSIYQMSKKEMFSPEFFTFIVYLGSMLFEILLYCWYGNELDLKMKSVAYAIYVSNWMAVSAKQRKSLMLVMLISQRGRILSFYGFSDLILNTFMSLQELSLFSMYAFMGQLYSSHRISICLLVSMTNRYAIVILIYEFTISEVIELVRTRDHIEDITEGLFLTLTYVALCFKYGNFLARRDEVSILLNCFRSKTCQPKNFEERTILIKYDPKWCVRTFMSMSQATCWALVFAPIVGPQDSDRPLPFKTYMPYSIFGWYLYLATYLQHVAAIFYGVLLNVSFDSLVYGFTLHACGQIELLCHRLSEIFKDCLDADQYRIKSNRAAVIGECVRHHLRVHELVRRIQSLFVWTVTVLFIFSMVTLCTSIFQMSKKKLLSVGFLSLVLYLGCMLYQVFFYCWYGNELRLKSKRIANAIYFSNWTMATPQERRSLVLIMINSQKGFVLSYHGIFSLCLDTFTWIFNTSYSAFNLLQQASN</sequence>
<dbReference type="Pfam" id="PF02949">
    <property type="entry name" value="7tm_6"/>
    <property type="match status" value="3"/>
</dbReference>
<feature type="transmembrane region" description="Helical" evidence="10">
    <location>
        <begin position="489"/>
        <end position="513"/>
    </location>
</feature>
<feature type="transmembrane region" description="Helical" evidence="10">
    <location>
        <begin position="860"/>
        <end position="881"/>
    </location>
</feature>
<keyword evidence="7 10" id="KW-0472">Membrane</keyword>
<evidence type="ECO:0000256" key="6">
    <source>
        <dbReference type="ARBA" id="ARBA00022989"/>
    </source>
</evidence>
<evidence type="ECO:0000256" key="2">
    <source>
        <dbReference type="ARBA" id="ARBA00022475"/>
    </source>
</evidence>
<reference evidence="12" key="1">
    <citation type="submission" date="2025-08" db="UniProtKB">
        <authorList>
            <consortium name="RefSeq"/>
        </authorList>
    </citation>
    <scope>IDENTIFICATION</scope>
</reference>
<comment type="subcellular location">
    <subcellularLocation>
        <location evidence="1">Cell membrane</location>
        <topology evidence="1">Multi-pass membrane protein</topology>
    </subcellularLocation>
</comment>
<feature type="transmembrane region" description="Helical" evidence="10">
    <location>
        <begin position="163"/>
        <end position="179"/>
    </location>
</feature>
<organism evidence="11 12">
    <name type="scientific">Dinoponera quadriceps</name>
    <name type="common">South American ant</name>
    <dbReference type="NCBI Taxonomy" id="609295"/>
    <lineage>
        <taxon>Eukaryota</taxon>
        <taxon>Metazoa</taxon>
        <taxon>Ecdysozoa</taxon>
        <taxon>Arthropoda</taxon>
        <taxon>Hexapoda</taxon>
        <taxon>Insecta</taxon>
        <taxon>Pterygota</taxon>
        <taxon>Neoptera</taxon>
        <taxon>Endopterygota</taxon>
        <taxon>Hymenoptera</taxon>
        <taxon>Apocrita</taxon>
        <taxon>Aculeata</taxon>
        <taxon>Formicoidea</taxon>
        <taxon>Formicidae</taxon>
        <taxon>Ponerinae</taxon>
        <taxon>Ponerini</taxon>
        <taxon>Dinoponera</taxon>
    </lineage>
</organism>
<evidence type="ECO:0000256" key="5">
    <source>
        <dbReference type="ARBA" id="ARBA00022725"/>
    </source>
</evidence>
<dbReference type="PANTHER" id="PTHR21137">
    <property type="entry name" value="ODORANT RECEPTOR"/>
    <property type="match status" value="1"/>
</dbReference>
<keyword evidence="3" id="KW-0716">Sensory transduction</keyword>
<dbReference type="OrthoDB" id="6597368at2759"/>
<evidence type="ECO:0000256" key="3">
    <source>
        <dbReference type="ARBA" id="ARBA00022606"/>
    </source>
</evidence>